<dbReference type="InterPro" id="IPR036527">
    <property type="entry name" value="SCP2_sterol-bd_dom_sf"/>
</dbReference>
<evidence type="ECO:0000313" key="5">
    <source>
        <dbReference type="EMBL" id="BBX66646.1"/>
    </source>
</evidence>
<dbReference type="InterPro" id="IPR002577">
    <property type="entry name" value="HTH_HxlR"/>
</dbReference>
<dbReference type="KEGG" id="mpsc:MPSYJ_01070"/>
<dbReference type="Gene3D" id="1.10.10.10">
    <property type="entry name" value="Winged helix-like DNA-binding domain superfamily/Winged helix DNA-binding domain"/>
    <property type="match status" value="1"/>
</dbReference>
<dbReference type="PANTHER" id="PTHR33204">
    <property type="entry name" value="TRANSCRIPTIONAL REGULATOR, MARR FAMILY"/>
    <property type="match status" value="1"/>
</dbReference>
<dbReference type="PROSITE" id="PS51118">
    <property type="entry name" value="HTH_HXLR"/>
    <property type="match status" value="1"/>
</dbReference>
<dbReference type="AlphaFoldDB" id="A0A7I7M402"/>
<dbReference type="SUPFAM" id="SSF55718">
    <property type="entry name" value="SCP-like"/>
    <property type="match status" value="1"/>
</dbReference>
<feature type="domain" description="HTH hxlR-type" evidence="4">
    <location>
        <begin position="16"/>
        <end position="115"/>
    </location>
</feature>
<evidence type="ECO:0000259" key="4">
    <source>
        <dbReference type="PROSITE" id="PS51118"/>
    </source>
</evidence>
<protein>
    <submittedName>
        <fullName evidence="5">HxlR family transcriptional regulator</fullName>
    </submittedName>
</protein>
<dbReference type="EMBL" id="AP022574">
    <property type="protein sequence ID" value="BBX66646.1"/>
    <property type="molecule type" value="Genomic_DNA"/>
</dbReference>
<keyword evidence="3" id="KW-0804">Transcription</keyword>
<dbReference type="InterPro" id="IPR003033">
    <property type="entry name" value="SCP2_sterol-bd_dom"/>
</dbReference>
<evidence type="ECO:0000256" key="1">
    <source>
        <dbReference type="ARBA" id="ARBA00023015"/>
    </source>
</evidence>
<evidence type="ECO:0000313" key="6">
    <source>
        <dbReference type="Proteomes" id="UP000466514"/>
    </source>
</evidence>
<dbReference type="InterPro" id="IPR036388">
    <property type="entry name" value="WH-like_DNA-bd_sf"/>
</dbReference>
<keyword evidence="2" id="KW-0238">DNA-binding</keyword>
<proteinExistence type="predicted"/>
<keyword evidence="1" id="KW-0805">Transcription regulation</keyword>
<organism evidence="5 6">
    <name type="scientific">Mycolicibacterium psychrotolerans</name>
    <dbReference type="NCBI Taxonomy" id="216929"/>
    <lineage>
        <taxon>Bacteria</taxon>
        <taxon>Bacillati</taxon>
        <taxon>Actinomycetota</taxon>
        <taxon>Actinomycetes</taxon>
        <taxon>Mycobacteriales</taxon>
        <taxon>Mycobacteriaceae</taxon>
        <taxon>Mycolicibacterium</taxon>
    </lineage>
</organism>
<dbReference type="SUPFAM" id="SSF46785">
    <property type="entry name" value="Winged helix' DNA-binding domain"/>
    <property type="match status" value="1"/>
</dbReference>
<keyword evidence="6" id="KW-1185">Reference proteome</keyword>
<evidence type="ECO:0000256" key="3">
    <source>
        <dbReference type="ARBA" id="ARBA00023163"/>
    </source>
</evidence>
<dbReference type="Gene3D" id="3.30.1050.10">
    <property type="entry name" value="SCP2 sterol-binding domain"/>
    <property type="match status" value="1"/>
</dbReference>
<dbReference type="Pfam" id="PF01638">
    <property type="entry name" value="HxlR"/>
    <property type="match status" value="1"/>
</dbReference>
<evidence type="ECO:0000256" key="2">
    <source>
        <dbReference type="ARBA" id="ARBA00023125"/>
    </source>
</evidence>
<dbReference type="Pfam" id="PF02036">
    <property type="entry name" value="SCP2"/>
    <property type="match status" value="1"/>
</dbReference>
<accession>A0A7I7M402</accession>
<dbReference type="Proteomes" id="UP000466514">
    <property type="component" value="Chromosome"/>
</dbReference>
<dbReference type="InterPro" id="IPR036390">
    <property type="entry name" value="WH_DNA-bd_sf"/>
</dbReference>
<reference evidence="5 6" key="1">
    <citation type="journal article" date="2019" name="Emerg. Microbes Infect.">
        <title>Comprehensive subspecies identification of 175 nontuberculous mycobacteria species based on 7547 genomic profiles.</title>
        <authorList>
            <person name="Matsumoto Y."/>
            <person name="Kinjo T."/>
            <person name="Motooka D."/>
            <person name="Nabeya D."/>
            <person name="Jung N."/>
            <person name="Uechi K."/>
            <person name="Horii T."/>
            <person name="Iida T."/>
            <person name="Fujita J."/>
            <person name="Nakamura S."/>
        </authorList>
    </citation>
    <scope>NUCLEOTIDE SEQUENCE [LARGE SCALE GENOMIC DNA]</scope>
    <source>
        <strain evidence="5 6">JCM 13323</strain>
    </source>
</reference>
<sequence length="229" mass="24493">MGTMQAMPRKTYGQFCGLAHALDVVGERWTLLIVRELASGPKRYSELADALTGIGTSLLANRVRQLESDGVVTRRLALDQPGSAVVYELSKAGRELAAAVVPLAMWGARHQMGDADVRNESFRAEWLLSFLAAEVRRDAPNDVEAVYEFHIDDSVACLRVSAGRAWVTPGPSADPADVTVRASAKTVAALVGRTLTAREAIAQGRLDVTGGDAAAAALTDVIERRLAPR</sequence>
<dbReference type="CDD" id="cd00090">
    <property type="entry name" value="HTH_ARSR"/>
    <property type="match status" value="1"/>
</dbReference>
<dbReference type="PANTHER" id="PTHR33204:SF18">
    <property type="entry name" value="TRANSCRIPTIONAL REGULATORY PROTEIN"/>
    <property type="match status" value="1"/>
</dbReference>
<gene>
    <name evidence="5" type="ORF">MPSYJ_01070</name>
</gene>
<dbReference type="InterPro" id="IPR011991">
    <property type="entry name" value="ArsR-like_HTH"/>
</dbReference>
<dbReference type="GO" id="GO:0003677">
    <property type="term" value="F:DNA binding"/>
    <property type="evidence" value="ECO:0007669"/>
    <property type="project" value="UniProtKB-KW"/>
</dbReference>
<name>A0A7I7M402_9MYCO</name>